<proteinExistence type="predicted"/>
<comment type="caution">
    <text evidence="1">The sequence shown here is derived from an EMBL/GenBank/DDBJ whole genome shotgun (WGS) entry which is preliminary data.</text>
</comment>
<accession>A0A0F9UHL7</accession>
<dbReference type="AlphaFoldDB" id="A0A0F9UHL7"/>
<reference evidence="1" key="1">
    <citation type="journal article" date="2015" name="Nature">
        <title>Complex archaea that bridge the gap between prokaryotes and eukaryotes.</title>
        <authorList>
            <person name="Spang A."/>
            <person name="Saw J.H."/>
            <person name="Jorgensen S.L."/>
            <person name="Zaremba-Niedzwiedzka K."/>
            <person name="Martijn J."/>
            <person name="Lind A.E."/>
            <person name="van Eijk R."/>
            <person name="Schleper C."/>
            <person name="Guy L."/>
            <person name="Ettema T.J."/>
        </authorList>
    </citation>
    <scope>NUCLEOTIDE SEQUENCE</scope>
</reference>
<organism evidence="1">
    <name type="scientific">marine sediment metagenome</name>
    <dbReference type="NCBI Taxonomy" id="412755"/>
    <lineage>
        <taxon>unclassified sequences</taxon>
        <taxon>metagenomes</taxon>
        <taxon>ecological metagenomes</taxon>
    </lineage>
</organism>
<gene>
    <name evidence="1" type="ORF">LCGC14_0263810</name>
</gene>
<evidence type="ECO:0000313" key="1">
    <source>
        <dbReference type="EMBL" id="KKN86822.1"/>
    </source>
</evidence>
<protein>
    <submittedName>
        <fullName evidence="1">Uncharacterized protein</fullName>
    </submittedName>
</protein>
<dbReference type="EMBL" id="LAZR01000143">
    <property type="protein sequence ID" value="KKN86822.1"/>
    <property type="molecule type" value="Genomic_DNA"/>
</dbReference>
<name>A0A0F9UHL7_9ZZZZ</name>
<sequence length="61" mass="6874">MQVKVFMVKLVGEKPEVYNDESGFNVSRTANEVAEALETTVEYIQELSDYGVNEMGEIVSR</sequence>